<evidence type="ECO:0000313" key="1">
    <source>
        <dbReference type="EMBL" id="VFK27671.1"/>
    </source>
</evidence>
<dbReference type="Gene3D" id="3.60.10.10">
    <property type="entry name" value="Endonuclease/exonuclease/phosphatase"/>
    <property type="match status" value="1"/>
</dbReference>
<name>A0A450XUU5_9GAMM</name>
<evidence type="ECO:0008006" key="4">
    <source>
        <dbReference type="Google" id="ProtNLM"/>
    </source>
</evidence>
<dbReference type="EMBL" id="CAADFQ010000039">
    <property type="protein sequence ID" value="VFK33045.1"/>
    <property type="molecule type" value="Genomic_DNA"/>
</dbReference>
<evidence type="ECO:0000313" key="3">
    <source>
        <dbReference type="EMBL" id="VFK75708.1"/>
    </source>
</evidence>
<evidence type="ECO:0000313" key="2">
    <source>
        <dbReference type="EMBL" id="VFK33045.1"/>
    </source>
</evidence>
<dbReference type="EMBL" id="CAADGH010000029">
    <property type="protein sequence ID" value="VFK75708.1"/>
    <property type="molecule type" value="Genomic_DNA"/>
</dbReference>
<dbReference type="InterPro" id="IPR036691">
    <property type="entry name" value="Endo/exonu/phosph_ase_sf"/>
</dbReference>
<sequence>MLQTNVHVGESNILDDESCFDLTNPNLHWSRVQHHLSIIMWLRALLLLSNSRNSALTMAITQAELTQAEHKGDFARSAPSCRIVFWNVKNKDLTSAVCSLANSAMADVVVLNENRVPSTDMLCALREDVSSDFYIPKLIENRFHCFCRNPGLDLSEVHAGLRTSVRKFKLGKHVTLLALVHGPDLRNYDSAERDSFAQRLAGEMRFVMEEKKIDKLILLGDFNMNPYDRGMNLAAGLNAMMTRSCVARGSRQHQYVGSGDTPSFDHSIVPQCGDSDRRRRVFIDEQEGPSEHQEFLRPYFPIIVTFGADHE</sequence>
<dbReference type="SUPFAM" id="SSF56219">
    <property type="entry name" value="DNase I-like"/>
    <property type="match status" value="1"/>
</dbReference>
<proteinExistence type="predicted"/>
<protein>
    <recommendedName>
        <fullName evidence="4">Endonuclease/Exonuclease/phosphatase family protein</fullName>
    </recommendedName>
</protein>
<dbReference type="AlphaFoldDB" id="A0A450XUU5"/>
<reference evidence="2" key="1">
    <citation type="submission" date="2019-02" db="EMBL/GenBank/DDBJ databases">
        <authorList>
            <person name="Gruber-Vodicka R. H."/>
            <person name="Seah K. B. B."/>
        </authorList>
    </citation>
    <scope>NUCLEOTIDE SEQUENCE</scope>
    <source>
        <strain evidence="1">BECK_BZ197</strain>
        <strain evidence="3">BECK_BZ198</strain>
        <strain evidence="2">BECK_BZ199</strain>
    </source>
</reference>
<gene>
    <name evidence="1" type="ORF">BECKMB1821G_GA0114241_102925</name>
    <name evidence="3" type="ORF">BECKMB1821H_GA0114242_102926</name>
    <name evidence="2" type="ORF">BECKMB1821I_GA0114274_103926</name>
</gene>
<dbReference type="EMBL" id="CAADFO010000029">
    <property type="protein sequence ID" value="VFK27671.1"/>
    <property type="molecule type" value="Genomic_DNA"/>
</dbReference>
<organism evidence="2">
    <name type="scientific">Candidatus Kentrum sp. MB</name>
    <dbReference type="NCBI Taxonomy" id="2138164"/>
    <lineage>
        <taxon>Bacteria</taxon>
        <taxon>Pseudomonadati</taxon>
        <taxon>Pseudomonadota</taxon>
        <taxon>Gammaproteobacteria</taxon>
        <taxon>Candidatus Kentrum</taxon>
    </lineage>
</organism>
<accession>A0A450XUU5</accession>